<dbReference type="Proteomes" id="UP001497482">
    <property type="component" value="Chromosome 13"/>
</dbReference>
<keyword evidence="2" id="KW-0645">Protease</keyword>
<evidence type="ECO:0000256" key="1">
    <source>
        <dbReference type="ARBA" id="ARBA00005234"/>
    </source>
</evidence>
<organism evidence="5 6">
    <name type="scientific">Knipowitschia caucasica</name>
    <name type="common">Caucasian dwarf goby</name>
    <name type="synonym">Pomatoschistus caucasicus</name>
    <dbReference type="NCBI Taxonomy" id="637954"/>
    <lineage>
        <taxon>Eukaryota</taxon>
        <taxon>Metazoa</taxon>
        <taxon>Chordata</taxon>
        <taxon>Craniata</taxon>
        <taxon>Vertebrata</taxon>
        <taxon>Euteleostomi</taxon>
        <taxon>Actinopterygii</taxon>
        <taxon>Neopterygii</taxon>
        <taxon>Teleostei</taxon>
        <taxon>Neoteleostei</taxon>
        <taxon>Acanthomorphata</taxon>
        <taxon>Gobiaria</taxon>
        <taxon>Gobiiformes</taxon>
        <taxon>Gobioidei</taxon>
        <taxon>Gobiidae</taxon>
        <taxon>Gobiinae</taxon>
        <taxon>Knipowitschia</taxon>
    </lineage>
</organism>
<dbReference type="InterPro" id="IPR038765">
    <property type="entry name" value="Papain-like_cys_pep_sf"/>
</dbReference>
<reference evidence="5 6" key="1">
    <citation type="submission" date="2024-04" db="EMBL/GenBank/DDBJ databases">
        <authorList>
            <person name="Waldvogel A.-M."/>
            <person name="Schoenle A."/>
        </authorList>
    </citation>
    <scope>NUCLEOTIDE SEQUENCE [LARGE SCALE GENOMIC DNA]</scope>
</reference>
<dbReference type="AlphaFoldDB" id="A0AAV2JQ64"/>
<evidence type="ECO:0000256" key="2">
    <source>
        <dbReference type="ARBA" id="ARBA00022670"/>
    </source>
</evidence>
<sequence>MKTCPACHLQVRFQEYTSGFHNFNDRVLLTLPLCHLLLSALANKTAPGRMLSTITHFNDNHFHHQTVRKAFHHFMALVDFHFGFTCNQCGYYPPIMIADANWKLAFEIPVGTFKRPDLSKITENDLSVDIAKAWTNLDKELVAEGFLTGTSVQNPFKNKGSYSTLAPWMGRDPQRKELQEACLALGVSDEGSVTDLINRLEELVNFKDIYPKLFIKIQKTGGGILHFSCHHGVVYYINFLFWTESARDHVDVTASAINNNMFCSTSKALEQSVSADTVTSEVCNYAASEGKKALLRELLSEERSQHVSIAKIGKRFPITIRDIKSVCPLQLLNNANSAMPWLTDDAVNFRVAQIMKKCNKSVSLGHYDFIFWSRDWKQFKHVQDHTLRYLKTADRIFLPRIVGHQTPETGNHFILWVLDFANAEIRIYDSLNIYTTISDEDMALLGNVFRNQGGLTGWRTILPQQWRQRDGVNCGIFVCSAAENDVQNLVLSKQTLTCSQCRELRIYHATEMIKGLSAQDFPLAEEKMSLCFPARKGIIEGAPSSS</sequence>
<dbReference type="InterPro" id="IPR003653">
    <property type="entry name" value="Peptidase_C48_C"/>
</dbReference>
<dbReference type="InterPro" id="IPR040648">
    <property type="entry name" value="HMGXB3_CxC4"/>
</dbReference>
<protein>
    <recommendedName>
        <fullName evidence="4">Ubiquitin-like protease family profile domain-containing protein</fullName>
    </recommendedName>
</protein>
<feature type="domain" description="Ubiquitin-like protease family profile" evidence="4">
    <location>
        <begin position="316"/>
        <end position="485"/>
    </location>
</feature>
<keyword evidence="3" id="KW-0378">Hydrolase</keyword>
<dbReference type="PANTHER" id="PTHR17609:SF3">
    <property type="entry name" value="SAP DOMAIN-CONTAINING PROTEIN"/>
    <property type="match status" value="1"/>
</dbReference>
<accession>A0AAV2JQ64</accession>
<dbReference type="SUPFAM" id="SSF54001">
    <property type="entry name" value="Cysteine proteinases"/>
    <property type="match status" value="1"/>
</dbReference>
<evidence type="ECO:0000313" key="5">
    <source>
        <dbReference type="EMBL" id="CAL1578883.1"/>
    </source>
</evidence>
<evidence type="ECO:0000259" key="4">
    <source>
        <dbReference type="PROSITE" id="PS50600"/>
    </source>
</evidence>
<name>A0AAV2JQ64_KNICA</name>
<keyword evidence="6" id="KW-1185">Reference proteome</keyword>
<dbReference type="EMBL" id="OZ035835">
    <property type="protein sequence ID" value="CAL1578883.1"/>
    <property type="molecule type" value="Genomic_DNA"/>
</dbReference>
<evidence type="ECO:0000256" key="3">
    <source>
        <dbReference type="ARBA" id="ARBA00022801"/>
    </source>
</evidence>
<comment type="similarity">
    <text evidence="1">Belongs to the peptidase C48 family.</text>
</comment>
<dbReference type="GO" id="GO:0008234">
    <property type="term" value="F:cysteine-type peptidase activity"/>
    <property type="evidence" value="ECO:0007669"/>
    <property type="project" value="InterPro"/>
</dbReference>
<evidence type="ECO:0000313" key="6">
    <source>
        <dbReference type="Proteomes" id="UP001497482"/>
    </source>
</evidence>
<dbReference type="PANTHER" id="PTHR17609">
    <property type="entry name" value="HMG DOMAIN-CONTAINING PROTEIN 3"/>
    <property type="match status" value="1"/>
</dbReference>
<proteinExistence type="inferred from homology"/>
<dbReference type="GO" id="GO:0006508">
    <property type="term" value="P:proteolysis"/>
    <property type="evidence" value="ECO:0007669"/>
    <property type="project" value="UniProtKB-KW"/>
</dbReference>
<gene>
    <name evidence="5" type="ORF">KC01_LOCUS9987</name>
</gene>
<dbReference type="InterPro" id="IPR039598">
    <property type="entry name" value="HMGXB3"/>
</dbReference>
<dbReference type="PROSITE" id="PS50600">
    <property type="entry name" value="ULP_PROTEASE"/>
    <property type="match status" value="1"/>
</dbReference>
<dbReference type="Gene3D" id="3.40.395.10">
    <property type="entry name" value="Adenoviral Proteinase, Chain A"/>
    <property type="match status" value="1"/>
</dbReference>
<dbReference type="Pfam" id="PF18717">
    <property type="entry name" value="CxC4"/>
    <property type="match status" value="1"/>
</dbReference>